<dbReference type="EMBL" id="JAULSN010000001">
    <property type="protein sequence ID" value="KAK3384436.1"/>
    <property type="molecule type" value="Genomic_DNA"/>
</dbReference>
<evidence type="ECO:0000313" key="2">
    <source>
        <dbReference type="EMBL" id="KAK3384436.1"/>
    </source>
</evidence>
<feature type="compositionally biased region" description="Low complexity" evidence="1">
    <location>
        <begin position="208"/>
        <end position="221"/>
    </location>
</feature>
<dbReference type="GO" id="GO:0031490">
    <property type="term" value="F:chromatin DNA binding"/>
    <property type="evidence" value="ECO:0007669"/>
    <property type="project" value="TreeGrafter"/>
</dbReference>
<evidence type="ECO:0000256" key="1">
    <source>
        <dbReference type="SAM" id="MobiDB-lite"/>
    </source>
</evidence>
<comment type="caution">
    <text evidence="2">The sequence shown here is derived from an EMBL/GenBank/DDBJ whole genome shotgun (WGS) entry which is preliminary data.</text>
</comment>
<dbReference type="GO" id="GO:0005634">
    <property type="term" value="C:nucleus"/>
    <property type="evidence" value="ECO:0007669"/>
    <property type="project" value="TreeGrafter"/>
</dbReference>
<proteinExistence type="predicted"/>
<dbReference type="AlphaFoldDB" id="A0AAE0NMT5"/>
<reference evidence="2" key="1">
    <citation type="journal article" date="2023" name="Mol. Phylogenet. Evol.">
        <title>Genome-scale phylogeny and comparative genomics of the fungal order Sordariales.</title>
        <authorList>
            <person name="Hensen N."/>
            <person name="Bonometti L."/>
            <person name="Westerberg I."/>
            <person name="Brannstrom I.O."/>
            <person name="Guillou S."/>
            <person name="Cros-Aarteil S."/>
            <person name="Calhoun S."/>
            <person name="Haridas S."/>
            <person name="Kuo A."/>
            <person name="Mondo S."/>
            <person name="Pangilinan J."/>
            <person name="Riley R."/>
            <person name="LaButti K."/>
            <person name="Andreopoulos B."/>
            <person name="Lipzen A."/>
            <person name="Chen C."/>
            <person name="Yan M."/>
            <person name="Daum C."/>
            <person name="Ng V."/>
            <person name="Clum A."/>
            <person name="Steindorff A."/>
            <person name="Ohm R.A."/>
            <person name="Martin F."/>
            <person name="Silar P."/>
            <person name="Natvig D.O."/>
            <person name="Lalanne C."/>
            <person name="Gautier V."/>
            <person name="Ament-Velasquez S.L."/>
            <person name="Kruys A."/>
            <person name="Hutchinson M.I."/>
            <person name="Powell A.J."/>
            <person name="Barry K."/>
            <person name="Miller A.N."/>
            <person name="Grigoriev I.V."/>
            <person name="Debuchy R."/>
            <person name="Gladieux P."/>
            <person name="Hiltunen Thoren M."/>
            <person name="Johannesson H."/>
        </authorList>
    </citation>
    <scope>NUCLEOTIDE SEQUENCE</scope>
    <source>
        <strain evidence="2">CBS 958.72</strain>
    </source>
</reference>
<protein>
    <recommendedName>
        <fullName evidence="4">WW domain-binding protein</fullName>
    </recommendedName>
</protein>
<dbReference type="SUPFAM" id="SSF50729">
    <property type="entry name" value="PH domain-like"/>
    <property type="match status" value="1"/>
</dbReference>
<gene>
    <name evidence="2" type="ORF">B0T24DRAFT_588989</name>
</gene>
<evidence type="ECO:0000313" key="3">
    <source>
        <dbReference type="Proteomes" id="UP001287356"/>
    </source>
</evidence>
<organism evidence="2 3">
    <name type="scientific">Lasiosphaeria ovina</name>
    <dbReference type="NCBI Taxonomy" id="92902"/>
    <lineage>
        <taxon>Eukaryota</taxon>
        <taxon>Fungi</taxon>
        <taxon>Dikarya</taxon>
        <taxon>Ascomycota</taxon>
        <taxon>Pezizomycotina</taxon>
        <taxon>Sordariomycetes</taxon>
        <taxon>Sordariomycetidae</taxon>
        <taxon>Sordariales</taxon>
        <taxon>Lasiosphaeriaceae</taxon>
        <taxon>Lasiosphaeria</taxon>
    </lineage>
</organism>
<dbReference type="PANTHER" id="PTHR31606">
    <property type="entry name" value="WW DOMAIN BINDING PROTEIN 2, ISOFORM E"/>
    <property type="match status" value="1"/>
</dbReference>
<keyword evidence="3" id="KW-1185">Reference proteome</keyword>
<name>A0AAE0NMT5_9PEZI</name>
<feature type="compositionally biased region" description="Pro residues" evidence="1">
    <location>
        <begin position="222"/>
        <end position="233"/>
    </location>
</feature>
<dbReference type="GO" id="GO:0003713">
    <property type="term" value="F:transcription coactivator activity"/>
    <property type="evidence" value="ECO:0007669"/>
    <property type="project" value="InterPro"/>
</dbReference>
<dbReference type="CDD" id="cd13214">
    <property type="entry name" value="PH-GRAM_WBP2"/>
    <property type="match status" value="1"/>
</dbReference>
<feature type="compositionally biased region" description="Basic and acidic residues" evidence="1">
    <location>
        <begin position="248"/>
        <end position="257"/>
    </location>
</feature>
<dbReference type="PANTHER" id="PTHR31606:SF1">
    <property type="entry name" value="WW DOMAIN BINDING PROTEIN 2, ISOFORM E"/>
    <property type="match status" value="1"/>
</dbReference>
<dbReference type="Proteomes" id="UP001287356">
    <property type="component" value="Unassembled WGS sequence"/>
</dbReference>
<reference evidence="2" key="2">
    <citation type="submission" date="2023-06" db="EMBL/GenBank/DDBJ databases">
        <authorList>
            <consortium name="Lawrence Berkeley National Laboratory"/>
            <person name="Haridas S."/>
            <person name="Hensen N."/>
            <person name="Bonometti L."/>
            <person name="Westerberg I."/>
            <person name="Brannstrom I.O."/>
            <person name="Guillou S."/>
            <person name="Cros-Aarteil S."/>
            <person name="Calhoun S."/>
            <person name="Kuo A."/>
            <person name="Mondo S."/>
            <person name="Pangilinan J."/>
            <person name="Riley R."/>
            <person name="Labutti K."/>
            <person name="Andreopoulos B."/>
            <person name="Lipzen A."/>
            <person name="Chen C."/>
            <person name="Yanf M."/>
            <person name="Daum C."/>
            <person name="Ng V."/>
            <person name="Clum A."/>
            <person name="Steindorff A."/>
            <person name="Ohm R."/>
            <person name="Martin F."/>
            <person name="Silar P."/>
            <person name="Natvig D."/>
            <person name="Lalanne C."/>
            <person name="Gautier V."/>
            <person name="Ament-Velasquez S.L."/>
            <person name="Kruys A."/>
            <person name="Hutchinson M.I."/>
            <person name="Powell A.J."/>
            <person name="Barry K."/>
            <person name="Miller A.N."/>
            <person name="Grigoriev I.V."/>
            <person name="Debuchy R."/>
            <person name="Gladieux P."/>
            <person name="Thoren M.H."/>
            <person name="Johannesson H."/>
        </authorList>
    </citation>
    <scope>NUCLEOTIDE SEQUENCE</scope>
    <source>
        <strain evidence="2">CBS 958.72</strain>
    </source>
</reference>
<evidence type="ECO:0008006" key="4">
    <source>
        <dbReference type="Google" id="ProtNLM"/>
    </source>
</evidence>
<feature type="region of interest" description="Disordered" evidence="1">
    <location>
        <begin position="172"/>
        <end position="257"/>
    </location>
</feature>
<accession>A0AAE0NMT5</accession>
<sequence>MADQFLVERHSWTLAQNALANEEDSWVMLTRDGEIVPIPGEKILHTSRTRVGLEISTPRELQVTEPFGVKSDSGIVYITNERVIYLPARPTDDFKSFFAPVLNFSDTHVQSSWIGPWSWGGVVRPVPGGGIPMNIPRIEVRFIFRDGGHSDFQGKFEWLKERLHHAQELGIIPGQNVEPPPPYDSVSPSGPGPSSGGSAPAPGPTPASAPAANAGSAGQHQPPQPTPNEPPPDYVEAQTQAIAMQYEQRMRDEAERD</sequence>
<dbReference type="InterPro" id="IPR044852">
    <property type="entry name" value="WBP2-like"/>
</dbReference>